<proteinExistence type="predicted"/>
<sequence>MALTPHTSKKRSVSELTGVALVDDAPGHLVLPAFPLCIGRNLIDGSEISPALFFVPGHHPGVRATKNPGASRGFVVLGTEAQAAGSPPGSQADLASRRRAVCWKNSAWLMTAETLAGWNGLAMRKAGSGRSPVRKRSG</sequence>
<evidence type="ECO:0000313" key="2">
    <source>
        <dbReference type="Proteomes" id="UP001055117"/>
    </source>
</evidence>
<keyword evidence="2" id="KW-1185">Reference proteome</keyword>
<dbReference type="Proteomes" id="UP001055117">
    <property type="component" value="Unassembled WGS sequence"/>
</dbReference>
<name>A0ABQ4QGI5_9HYPH</name>
<dbReference type="EMBL" id="BPQG01000032">
    <property type="protein sequence ID" value="GJD44371.1"/>
    <property type="molecule type" value="Genomic_DNA"/>
</dbReference>
<reference evidence="1 2" key="1">
    <citation type="journal article" date="2021" name="Front. Microbiol.">
        <title>Comprehensive Comparative Genomics and Phenotyping of Methylobacterium Species.</title>
        <authorList>
            <person name="Alessa O."/>
            <person name="Ogura Y."/>
            <person name="Fujitani Y."/>
            <person name="Takami H."/>
            <person name="Hayashi T."/>
            <person name="Sahin N."/>
            <person name="Tani A."/>
        </authorList>
    </citation>
    <scope>NUCLEOTIDE SEQUENCE [LARGE SCALE GENOMIC DNA]</scope>
    <source>
        <strain evidence="1 2">DSM 23679</strain>
    </source>
</reference>
<protein>
    <submittedName>
        <fullName evidence="1">Uncharacterized protein</fullName>
    </submittedName>
</protein>
<comment type="caution">
    <text evidence="1">The sequence shown here is derived from an EMBL/GenBank/DDBJ whole genome shotgun (WGS) entry which is preliminary data.</text>
</comment>
<gene>
    <name evidence="1" type="ORF">AFCDBAGC_2238</name>
</gene>
<evidence type="ECO:0000313" key="1">
    <source>
        <dbReference type="EMBL" id="GJD44371.1"/>
    </source>
</evidence>
<organism evidence="1 2">
    <name type="scientific">Methylobacterium cerastii</name>
    <dbReference type="NCBI Taxonomy" id="932741"/>
    <lineage>
        <taxon>Bacteria</taxon>
        <taxon>Pseudomonadati</taxon>
        <taxon>Pseudomonadota</taxon>
        <taxon>Alphaproteobacteria</taxon>
        <taxon>Hyphomicrobiales</taxon>
        <taxon>Methylobacteriaceae</taxon>
        <taxon>Methylobacterium</taxon>
    </lineage>
</organism>
<accession>A0ABQ4QGI5</accession>